<feature type="transmembrane region" description="Helical" evidence="2">
    <location>
        <begin position="1376"/>
        <end position="1397"/>
    </location>
</feature>
<dbReference type="RefSeq" id="WP_094723277.1">
    <property type="nucleotide sequence ID" value="NZ_MWWS01000007.1"/>
</dbReference>
<feature type="region of interest" description="Disordered" evidence="1">
    <location>
        <begin position="958"/>
        <end position="977"/>
    </location>
</feature>
<feature type="compositionally biased region" description="Basic and acidic residues" evidence="1">
    <location>
        <begin position="961"/>
        <end position="972"/>
    </location>
</feature>
<dbReference type="InterPro" id="IPR032300">
    <property type="entry name" value="Antigen_C"/>
</dbReference>
<comment type="caution">
    <text evidence="6">The sequence shown here is derived from an EMBL/GenBank/DDBJ whole genome shotgun (WGS) entry which is preliminary data.</text>
</comment>
<evidence type="ECO:0000256" key="2">
    <source>
        <dbReference type="SAM" id="Phobius"/>
    </source>
</evidence>
<keyword evidence="7" id="KW-1185">Reference proteome</keyword>
<evidence type="ECO:0000259" key="5">
    <source>
        <dbReference type="Pfam" id="PF17998"/>
    </source>
</evidence>
<dbReference type="Pfam" id="PF17998">
    <property type="entry name" value="AgI_II_C2"/>
    <property type="match status" value="2"/>
</dbReference>
<proteinExistence type="predicted"/>
<dbReference type="Proteomes" id="UP000216004">
    <property type="component" value="Unassembled WGS sequence"/>
</dbReference>
<dbReference type="InterPro" id="IPR026466">
    <property type="entry name" value="Fim_isopep_form_D2_dom"/>
</dbReference>
<feature type="domain" description="Adhesin isopeptide-forming adherence" evidence="5">
    <location>
        <begin position="706"/>
        <end position="851"/>
    </location>
</feature>
<evidence type="ECO:0000313" key="7">
    <source>
        <dbReference type="Proteomes" id="UP000216004"/>
    </source>
</evidence>
<evidence type="ECO:0000259" key="4">
    <source>
        <dbReference type="Pfam" id="PF16364"/>
    </source>
</evidence>
<accession>A0A261EQ37</accession>
<dbReference type="NCBIfam" id="TIGR04228">
    <property type="entry name" value="isopep_sspB_C2"/>
    <property type="match status" value="1"/>
</dbReference>
<keyword evidence="2" id="KW-0472">Membrane</keyword>
<sequence>MKMTGKFKGWAEKTRHLCSTAKGKSVAVASAAVTAVLVATVTPSAFAGGGGGSDTGDGTTPMATQVSWAYRDNNDGGFGGADIASINTAFASMGVSMLPTGQPKAMKALDEANRNCQARFNEAHPDQAGQGQCRVTGVGVMTGPSKQFSGMAHHLKSDWISAWSATVQGKTYSNNGTSYQTNSPFADQPDTSVNRLVDQYTADDTTIVVIMLNKYEPKGVSSYRLSVETDQQAPADMKVGSTAAVTDVFHAQASTDIREDVNAHWMLHYDGHPDGYISAKSVAKDVPVHNHGDTPLAFTPADLGLPHWMEGSYWFDVQVTKQGHMEAAVDTADRDPRETFRVSAVPPSVPVKTVEKGVSADQMVNRTRISSSTGRGGFEMHVVDSIDPAGKSYRVDNLKVTDITDGRDISNDFVMAWDQTAHKVTADRAKDKGEMLLDHMVEFSFDVIMAKPDFGQVIDHASVQWNHHPSVDTGAKKFPTWRPAPDKSWIKLDPTTGKWAAVIDPDHTNTTGGDNNTYLDGDKVASVVNGTVAADLIQAPKTFTFKDDWSRAAYIFKADDASKVRVYQAEAGSETKSSVSDIDNQGVDVTDQFDIVMNGTSVSATAKNSYRAKLKGLDKPLQVTMLVPGVIDFAQGKGAEQVRKDFGKAPGEELTFCQAPAPSAGGAGADLINSASQMVNAHEISTNQPKICGYVPPVHKDVIGESSQGGSQESVDGKTVLPGQKLEYTVRADPTIPDNDAYDITKVVVADTYDEQTIADKQTLEITDLNTGQIIPRSQWTGMWDDNRHQFTASFADSWVQANWHKGSHPRILLRFEARVKADAPADHIINNQAWLTINNSVTPSNTVNNRPPQLKPNKEDTQQDATINIDGKTALLGDHLYYRITLDASDLSTTAYKVQRLGLIDDYDEQYVKVDEANIHVLDPAGTDVTAQLNIQVNNGAVYAFFKTVDTVIPTTGETLKGEPQPRELETYSKQPLDPLKDPYIDQTVLGKKYQLVLPVTVVKATDGYTVKNTARQITNNRESVTNTVSNPLKPMNPYKDVVVNVGGTSVNKHSIYLHHQFLYQLDSSVLPPKRAYPKVTEWSIVDKYDAEHDKPAGQWAVYANRDLVDVSGKTIAKRGERIGGSDFDVVKQLGVKAELFKYEHKDGKEAQITITATQPYLDMVSSDSKEQAWRAYVQMTRIKAGDKIVNTFTETINGVPRPSNEVETSTAQLQAAISIKKFDQTSGPDRGDRNTPAEALENAKDGIQIVFRITNTGQVPLTSLQLRDQTIKGSGRVEHLLYPKDFDRFILRPGDSIDITGELTGVEEGDSHTDRADLSGVPLVDCPVVDENPWDDIPGVKQAGTCKGQEIVAQPDDWNGKRPRPRASDLPQTGANVLVLALLALSLLGASIPFFTNALGRFKKRA</sequence>
<keyword evidence="2" id="KW-0812">Transmembrane</keyword>
<gene>
    <name evidence="6" type="ORF">BOCO_1206</name>
</gene>
<name>A0A261EQ37_9BIFI</name>
<evidence type="ECO:0000256" key="3">
    <source>
        <dbReference type="SAM" id="SignalP"/>
    </source>
</evidence>
<dbReference type="Pfam" id="PF16364">
    <property type="entry name" value="Antigen_C"/>
    <property type="match status" value="1"/>
</dbReference>
<dbReference type="EMBL" id="MWWS01000007">
    <property type="protein sequence ID" value="OZG48970.1"/>
    <property type="molecule type" value="Genomic_DNA"/>
</dbReference>
<evidence type="ECO:0000256" key="1">
    <source>
        <dbReference type="SAM" id="MobiDB-lite"/>
    </source>
</evidence>
<reference evidence="6 7" key="1">
    <citation type="journal article" date="2017" name="BMC Genomics">
        <title>Comparative genomic and phylogenomic analyses of the Bifidobacteriaceae family.</title>
        <authorList>
            <person name="Lugli G.A."/>
            <person name="Milani C."/>
            <person name="Turroni F."/>
            <person name="Duranti S."/>
            <person name="Mancabelli L."/>
            <person name="Mangifesta M."/>
            <person name="Ferrario C."/>
            <person name="Modesto M."/>
            <person name="Mattarelli P."/>
            <person name="Jiri K."/>
            <person name="van Sinderen D."/>
            <person name="Ventura M."/>
        </authorList>
    </citation>
    <scope>NUCLEOTIDE SEQUENCE [LARGE SCALE GENOMIC DNA]</scope>
    <source>
        <strain evidence="6 7">DSM 22924</strain>
    </source>
</reference>
<organism evidence="6 7">
    <name type="scientific">Bombiscardovia coagulans</name>
    <dbReference type="NCBI Taxonomy" id="686666"/>
    <lineage>
        <taxon>Bacteria</taxon>
        <taxon>Bacillati</taxon>
        <taxon>Actinomycetota</taxon>
        <taxon>Actinomycetes</taxon>
        <taxon>Bifidobacteriales</taxon>
        <taxon>Bifidobacteriaceae</taxon>
        <taxon>Bombiscardovia</taxon>
    </lineage>
</organism>
<dbReference type="InterPro" id="IPR026345">
    <property type="entry name" value="Adh_isopep-form_adh_dom"/>
</dbReference>
<keyword evidence="2" id="KW-1133">Transmembrane helix</keyword>
<dbReference type="Gene3D" id="2.60.40.740">
    <property type="match status" value="3"/>
</dbReference>
<dbReference type="NCBIfam" id="TIGR04226">
    <property type="entry name" value="RrgB_K2N_iso_D2"/>
    <property type="match status" value="1"/>
</dbReference>
<protein>
    <submittedName>
        <fullName evidence="6">Peptidase</fullName>
    </submittedName>
</protein>
<feature type="domain" description="Adhesin isopeptide-forming adherence" evidence="5">
    <location>
        <begin position="857"/>
        <end position="1034"/>
    </location>
</feature>
<dbReference type="OrthoDB" id="3222861at2"/>
<feature type="domain" description="Cell surface antigen C-terminal" evidence="4">
    <location>
        <begin position="1038"/>
        <end position="1212"/>
    </location>
</feature>
<evidence type="ECO:0000313" key="6">
    <source>
        <dbReference type="EMBL" id="OZG48970.1"/>
    </source>
</evidence>
<keyword evidence="3" id="KW-0732">Signal</keyword>
<feature type="chain" id="PRO_5012672607" evidence="3">
    <location>
        <begin position="48"/>
        <end position="1408"/>
    </location>
</feature>
<feature type="signal peptide" evidence="3">
    <location>
        <begin position="1"/>
        <end position="47"/>
    </location>
</feature>